<dbReference type="AlphaFoldDB" id="A0A8B7WJS2"/>
<feature type="compositionally biased region" description="Pro residues" evidence="1">
    <location>
        <begin position="250"/>
        <end position="261"/>
    </location>
</feature>
<feature type="compositionally biased region" description="Basic and acidic residues" evidence="1">
    <location>
        <begin position="8"/>
        <end position="21"/>
    </location>
</feature>
<feature type="compositionally biased region" description="Low complexity" evidence="1">
    <location>
        <begin position="177"/>
        <end position="189"/>
    </location>
</feature>
<feature type="region of interest" description="Disordered" evidence="1">
    <location>
        <begin position="1"/>
        <end position="292"/>
    </location>
</feature>
<dbReference type="RefSeq" id="XP_020043897.1">
    <property type="nucleotide sequence ID" value="XM_020188308.1"/>
</dbReference>
<feature type="compositionally biased region" description="Low complexity" evidence="1">
    <location>
        <begin position="114"/>
        <end position="139"/>
    </location>
</feature>
<feature type="region of interest" description="Disordered" evidence="1">
    <location>
        <begin position="304"/>
        <end position="382"/>
    </location>
</feature>
<feature type="compositionally biased region" description="Pro residues" evidence="1">
    <location>
        <begin position="309"/>
        <end position="320"/>
    </location>
</feature>
<dbReference type="KEGG" id="ccan:109703102"/>
<gene>
    <name evidence="2" type="primary">LOC109703102</name>
</gene>
<feature type="compositionally biased region" description="Low complexity" evidence="1">
    <location>
        <begin position="231"/>
        <end position="245"/>
    </location>
</feature>
<evidence type="ECO:0000313" key="2">
    <source>
        <dbReference type="RefSeq" id="XP_020043897.1"/>
    </source>
</evidence>
<proteinExistence type="predicted"/>
<feature type="compositionally biased region" description="Basic and acidic residues" evidence="1">
    <location>
        <begin position="336"/>
        <end position="359"/>
    </location>
</feature>
<protein>
    <submittedName>
        <fullName evidence="2">Basic proline-rich protein-like</fullName>
    </submittedName>
</protein>
<organism evidence="2">
    <name type="scientific">Castor canadensis</name>
    <name type="common">American beaver</name>
    <dbReference type="NCBI Taxonomy" id="51338"/>
    <lineage>
        <taxon>Eukaryota</taxon>
        <taxon>Metazoa</taxon>
        <taxon>Chordata</taxon>
        <taxon>Craniata</taxon>
        <taxon>Vertebrata</taxon>
        <taxon>Euteleostomi</taxon>
        <taxon>Mammalia</taxon>
        <taxon>Eutheria</taxon>
        <taxon>Euarchontoglires</taxon>
        <taxon>Glires</taxon>
        <taxon>Rodentia</taxon>
        <taxon>Castorimorpha</taxon>
        <taxon>Castoridae</taxon>
        <taxon>Castor</taxon>
    </lineage>
</organism>
<feature type="non-terminal residue" evidence="2">
    <location>
        <position position="399"/>
    </location>
</feature>
<name>A0A8B7WJS2_CASCN</name>
<sequence>MKAATDAVRTRGVRDRPRRDPSCGANRPGRPPELGPPRSDALGECGQPLPRCSVPPNGRSTGPRPPRPHGVTMRAGVRPSPFRTSGAHGARQLPEGVRLAGTNATETPPRRGPRSPTRPRAAPGPADPTVLSPARAAGPRHPPPPGRAAGGTKARNHTPPPHGGARASAAPPTSGTRGQAAAQARSPRPGSRPPRGGRRGAGSAAGGAGRDGGGLTCRVRREHERLRESSRAAAAAVPRATLRAAIWSPAVPPPARPPWAPIGPQAFESSPALAIGPGRGASAPPPPAAPCRAEAGCALRLISAAQAPAQPPARALPPSPSRRGADEALGRGGPARNRDREKSCEENSDPARRPLEPRSRPGRARSVVPAAQSPARRLGAPLSPNLLWIAPFPPQAVSV</sequence>
<accession>A0A8B7WJS2</accession>
<feature type="compositionally biased region" description="Basic and acidic residues" evidence="1">
    <location>
        <begin position="219"/>
        <end position="230"/>
    </location>
</feature>
<reference evidence="2" key="1">
    <citation type="submission" date="2025-08" db="UniProtKB">
        <authorList>
            <consortium name="RefSeq"/>
        </authorList>
    </citation>
    <scope>IDENTIFICATION</scope>
    <source>
        <tissue evidence="2">Leukocyte</tissue>
    </source>
</reference>
<feature type="compositionally biased region" description="Gly residues" evidence="1">
    <location>
        <begin position="199"/>
        <end position="215"/>
    </location>
</feature>
<evidence type="ECO:0000256" key="1">
    <source>
        <dbReference type="SAM" id="MobiDB-lite"/>
    </source>
</evidence>